<evidence type="ECO:0008006" key="8">
    <source>
        <dbReference type="Google" id="ProtNLM"/>
    </source>
</evidence>
<accession>A0A5N5UC45</accession>
<evidence type="ECO:0000313" key="2">
    <source>
        <dbReference type="EMBL" id="KAB7513510.1"/>
    </source>
</evidence>
<name>A0A5N5U4H6_9EURY</name>
<feature type="region of interest" description="Disordered" evidence="1">
    <location>
        <begin position="241"/>
        <end position="272"/>
    </location>
</feature>
<dbReference type="EMBL" id="QMDY01000012">
    <property type="protein sequence ID" value="KAB7513510.1"/>
    <property type="molecule type" value="Genomic_DNA"/>
</dbReference>
<comment type="caution">
    <text evidence="2">The sequence shown here is derived from an EMBL/GenBank/DDBJ whole genome shotgun (WGS) entry which is preliminary data.</text>
</comment>
<dbReference type="OrthoDB" id="165320at2157"/>
<accession>A0A5N5U4H6</accession>
<evidence type="ECO:0000313" key="6">
    <source>
        <dbReference type="Proteomes" id="UP000326302"/>
    </source>
</evidence>
<protein>
    <recommendedName>
        <fullName evidence="8">YqcI/YcgG family protein</fullName>
    </recommendedName>
</protein>
<keyword evidence="7" id="KW-1185">Reference proteome</keyword>
<evidence type="ECO:0000313" key="7">
    <source>
        <dbReference type="Proteomes" id="UP000326865"/>
    </source>
</evidence>
<dbReference type="PANTHER" id="PTHR40045">
    <property type="entry name" value="YCGG FAMILY PROTEIN"/>
    <property type="match status" value="1"/>
</dbReference>
<sequence>MNASVVGRLTDQATFTAAARDSATPEWVRDHWETFEASMTGERDGSPFPCFFGAESVRQGDPLYTAVDSMSDPDALRQLGATLLEYLDTWESHSDRASLVAVFRPPTEPWTEREYHEALWNILQFLHVHDPEPWPAEIPTDTDHPKWEFSFGGEPMFPTCRAPFYEERQSRYSPVGLEITFQPRALFEKLNVTADHPTGEQARELIQRRLEEYDGVAPHRFLGDWGVEGDREWHQYMLPEDESLAPDSPPIHIARDHPKGEPIERPERELLA</sequence>
<organism evidence="2 5">
    <name type="scientific">Halosegnis rubeus</name>
    <dbReference type="NCBI Taxonomy" id="2212850"/>
    <lineage>
        <taxon>Archaea</taxon>
        <taxon>Methanobacteriati</taxon>
        <taxon>Methanobacteriota</taxon>
        <taxon>Stenosarchaea group</taxon>
        <taxon>Halobacteria</taxon>
        <taxon>Halobacteriales</taxon>
        <taxon>Natronomonadaceae</taxon>
        <taxon>Halosegnis</taxon>
    </lineage>
</organism>
<dbReference type="RefSeq" id="WP_152120183.1">
    <property type="nucleotide sequence ID" value="NZ_QJOW01000003.1"/>
</dbReference>
<evidence type="ECO:0000313" key="5">
    <source>
        <dbReference type="Proteomes" id="UP000326207"/>
    </source>
</evidence>
<dbReference type="Pfam" id="PF08892">
    <property type="entry name" value="YqcI_YcgG"/>
    <property type="match status" value="1"/>
</dbReference>
<evidence type="ECO:0000313" key="3">
    <source>
        <dbReference type="EMBL" id="KAB7515181.1"/>
    </source>
</evidence>
<dbReference type="EMBL" id="QKKZ01000001">
    <property type="protein sequence ID" value="KAB7516235.1"/>
    <property type="molecule type" value="Genomic_DNA"/>
</dbReference>
<dbReference type="Proteomes" id="UP000326207">
    <property type="component" value="Unassembled WGS sequence"/>
</dbReference>
<accession>A0A5N5UBE0</accession>
<evidence type="ECO:0000313" key="4">
    <source>
        <dbReference type="EMBL" id="KAB7516235.1"/>
    </source>
</evidence>
<dbReference type="EMBL" id="QJOW01000003">
    <property type="protein sequence ID" value="KAB7515181.1"/>
    <property type="molecule type" value="Genomic_DNA"/>
</dbReference>
<dbReference type="Proteomes" id="UP000326865">
    <property type="component" value="Unassembled WGS sequence"/>
</dbReference>
<dbReference type="InterPro" id="IPR014988">
    <property type="entry name" value="Uncharacterised_YqcI/YcgG"/>
</dbReference>
<feature type="compositionally biased region" description="Basic and acidic residues" evidence="1">
    <location>
        <begin position="253"/>
        <end position="272"/>
    </location>
</feature>
<dbReference type="PANTHER" id="PTHR40045:SF1">
    <property type="entry name" value="YQCI_YCGG FAMILY PROTEIN"/>
    <property type="match status" value="1"/>
</dbReference>
<reference evidence="5 6" key="1">
    <citation type="submission" date="2019-10" db="EMBL/GenBank/DDBJ databases">
        <title>Unraveling microbial dark matter from salterns through culturing: the case of the genus Halosegnis.</title>
        <authorList>
            <person name="Duran-Viseras A."/>
            <person name="Andrei A.-S."/>
            <person name="Vera-Gargallo B."/>
            <person name="Ghai R."/>
            <person name="Sanchez-Porro C."/>
            <person name="Ventosa A."/>
        </authorList>
    </citation>
    <scope>NUCLEOTIDE SEQUENCE [LARGE SCALE GENOMIC DNA]</scope>
    <source>
        <strain evidence="3 6">F17-44</strain>
        <strain evidence="4 7">F18-79</strain>
        <strain evidence="2 5">F19-13</strain>
    </source>
</reference>
<dbReference type="Proteomes" id="UP000326302">
    <property type="component" value="Unassembled WGS sequence"/>
</dbReference>
<gene>
    <name evidence="4" type="ORF">DM867_03615</name>
    <name evidence="3" type="ORF">DMP03_07995</name>
    <name evidence="2" type="ORF">DP108_13060</name>
</gene>
<dbReference type="AlphaFoldDB" id="A0A5N5U4H6"/>
<proteinExistence type="predicted"/>
<evidence type="ECO:0000256" key="1">
    <source>
        <dbReference type="SAM" id="MobiDB-lite"/>
    </source>
</evidence>